<proteinExistence type="inferred from homology"/>
<dbReference type="PROSITE" id="PS51379">
    <property type="entry name" value="4FE4S_FER_2"/>
    <property type="match status" value="2"/>
</dbReference>
<dbReference type="InterPro" id="IPR000415">
    <property type="entry name" value="Nitroreductase-like"/>
</dbReference>
<dbReference type="EMBL" id="CAXDID020000269">
    <property type="protein sequence ID" value="CAL6067744.1"/>
    <property type="molecule type" value="Genomic_DNA"/>
</dbReference>
<feature type="domain" description="4Fe-4S ferredoxin-type" evidence="3">
    <location>
        <begin position="1"/>
        <end position="30"/>
    </location>
</feature>
<feature type="domain" description="4Fe-4S ferredoxin-type" evidence="3">
    <location>
        <begin position="31"/>
        <end position="60"/>
    </location>
</feature>
<dbReference type="PANTHER" id="PTHR43673">
    <property type="entry name" value="NAD(P)H NITROREDUCTASE YDGI-RELATED"/>
    <property type="match status" value="1"/>
</dbReference>
<dbReference type="PANTHER" id="PTHR43673:SF10">
    <property type="entry name" value="NADH DEHYDROGENASE_NAD(P)H NITROREDUCTASE XCC3605-RELATED"/>
    <property type="match status" value="1"/>
</dbReference>
<accession>A0ABP1KRB9</accession>
<dbReference type="SUPFAM" id="SSF55469">
    <property type="entry name" value="FMN-dependent nitroreductase-like"/>
    <property type="match status" value="1"/>
</dbReference>
<gene>
    <name evidence="4" type="ORF">HINF_LOCUS53169</name>
</gene>
<dbReference type="InterPro" id="IPR017900">
    <property type="entry name" value="4Fe4S_Fe_S_CS"/>
</dbReference>
<dbReference type="Pfam" id="PF00881">
    <property type="entry name" value="Nitroreductase"/>
    <property type="match status" value="1"/>
</dbReference>
<dbReference type="InterPro" id="IPR029479">
    <property type="entry name" value="Nitroreductase"/>
</dbReference>
<reference evidence="4 5" key="1">
    <citation type="submission" date="2024-07" db="EMBL/GenBank/DDBJ databases">
        <authorList>
            <person name="Akdeniz Z."/>
        </authorList>
    </citation>
    <scope>NUCLEOTIDE SEQUENCE [LARGE SCALE GENOMIC DNA]</scope>
</reference>
<evidence type="ECO:0000256" key="1">
    <source>
        <dbReference type="ARBA" id="ARBA00007118"/>
    </source>
</evidence>
<evidence type="ECO:0000313" key="5">
    <source>
        <dbReference type="Proteomes" id="UP001642409"/>
    </source>
</evidence>
<dbReference type="InterPro" id="IPR017896">
    <property type="entry name" value="4Fe4S_Fe-S-bd"/>
</dbReference>
<comment type="caution">
    <text evidence="4">The sequence shown here is derived from an EMBL/GenBank/DDBJ whole genome shotgun (WGS) entry which is preliminary data.</text>
</comment>
<dbReference type="SUPFAM" id="SSF54862">
    <property type="entry name" value="4Fe-4S ferredoxins"/>
    <property type="match status" value="1"/>
</dbReference>
<dbReference type="Gene3D" id="3.30.70.20">
    <property type="match status" value="1"/>
</dbReference>
<comment type="similarity">
    <text evidence="1">Belongs to the nitroreductase family.</text>
</comment>
<sequence length="253" mass="28486">MIPLRVTSGCIGCGQCVMQCPTRCLMIRNGKRVYVSSENCSLCGHCFAICPVGAIEIFNMTADQCQVDIKNLQNIDTIIKYRRSIRKYNPEPLQREVLEQLVDFAKYAPSACNFRPLRFLCLSRHCMDEVGAMIAREMSGQFPKLPQQQDQLDIVFRGAPHCIVIYVESNHTHTGMDDAIITMTQLELLAQSKGIGTFWAGMLKTQGNLSAQIKQRINLQEDDMICGCLGIGMPALKYKRSVGRIPYHVDFLE</sequence>
<evidence type="ECO:0000259" key="3">
    <source>
        <dbReference type="PROSITE" id="PS51379"/>
    </source>
</evidence>
<keyword evidence="5" id="KW-1185">Reference proteome</keyword>
<name>A0ABP1KRB9_9EUKA</name>
<dbReference type="Pfam" id="PF12838">
    <property type="entry name" value="Fer4_7"/>
    <property type="match status" value="1"/>
</dbReference>
<keyword evidence="2" id="KW-0560">Oxidoreductase</keyword>
<evidence type="ECO:0000313" key="4">
    <source>
        <dbReference type="EMBL" id="CAL6067744.1"/>
    </source>
</evidence>
<evidence type="ECO:0000256" key="2">
    <source>
        <dbReference type="ARBA" id="ARBA00023002"/>
    </source>
</evidence>
<organism evidence="4 5">
    <name type="scientific">Hexamita inflata</name>
    <dbReference type="NCBI Taxonomy" id="28002"/>
    <lineage>
        <taxon>Eukaryota</taxon>
        <taxon>Metamonada</taxon>
        <taxon>Diplomonadida</taxon>
        <taxon>Hexamitidae</taxon>
        <taxon>Hexamitinae</taxon>
        <taxon>Hexamita</taxon>
    </lineage>
</organism>
<dbReference type="PROSITE" id="PS00198">
    <property type="entry name" value="4FE4S_FER_1"/>
    <property type="match status" value="1"/>
</dbReference>
<dbReference type="Gene3D" id="3.40.109.10">
    <property type="entry name" value="NADH Oxidase"/>
    <property type="match status" value="1"/>
</dbReference>
<protein>
    <submittedName>
        <fullName evidence="4">Nitroreductase</fullName>
    </submittedName>
</protein>
<dbReference type="Proteomes" id="UP001642409">
    <property type="component" value="Unassembled WGS sequence"/>
</dbReference>